<evidence type="ECO:0000256" key="2">
    <source>
        <dbReference type="ARBA" id="ARBA00006285"/>
    </source>
</evidence>
<keyword evidence="7" id="KW-0732">Signal</keyword>
<dbReference type="RefSeq" id="WP_140621544.1">
    <property type="nucleotide sequence ID" value="NZ_VFRQ01000005.1"/>
</dbReference>
<comment type="caution">
    <text evidence="11">The sequence shown here is derived from an EMBL/GenBank/DDBJ whole genome shotgun (WGS) entry which is preliminary data.</text>
</comment>
<dbReference type="Pfam" id="PF00728">
    <property type="entry name" value="Glyco_hydro_20"/>
    <property type="match status" value="1"/>
</dbReference>
<evidence type="ECO:0000256" key="3">
    <source>
        <dbReference type="ARBA" id="ARBA00012663"/>
    </source>
</evidence>
<keyword evidence="4" id="KW-0378">Hydrolase</keyword>
<feature type="signal peptide" evidence="7">
    <location>
        <begin position="1"/>
        <end position="29"/>
    </location>
</feature>
<dbReference type="GO" id="GO:0005975">
    <property type="term" value="P:carbohydrate metabolic process"/>
    <property type="evidence" value="ECO:0007669"/>
    <property type="project" value="InterPro"/>
</dbReference>
<evidence type="ECO:0000259" key="10">
    <source>
        <dbReference type="Pfam" id="PF13290"/>
    </source>
</evidence>
<evidence type="ECO:0000256" key="4">
    <source>
        <dbReference type="ARBA" id="ARBA00022801"/>
    </source>
</evidence>
<feature type="domain" description="Beta-hexosaminidase bacterial type N-terminal" evidence="9">
    <location>
        <begin position="38"/>
        <end position="169"/>
    </location>
</feature>
<dbReference type="OrthoDB" id="9763537at2"/>
<comment type="similarity">
    <text evidence="2">Belongs to the glycosyl hydrolase 20 family.</text>
</comment>
<dbReference type="SUPFAM" id="SSF49785">
    <property type="entry name" value="Galactose-binding domain-like"/>
    <property type="match status" value="1"/>
</dbReference>
<dbReference type="InterPro" id="IPR015882">
    <property type="entry name" value="HEX_bac_N"/>
</dbReference>
<proteinExistence type="inferred from homology"/>
<dbReference type="PRINTS" id="PR00738">
    <property type="entry name" value="GLHYDRLASE20"/>
</dbReference>
<evidence type="ECO:0000313" key="12">
    <source>
        <dbReference type="Proteomes" id="UP000316727"/>
    </source>
</evidence>
<dbReference type="GO" id="GO:0004563">
    <property type="term" value="F:beta-N-acetylhexosaminidase activity"/>
    <property type="evidence" value="ECO:0007669"/>
    <property type="project" value="UniProtKB-EC"/>
</dbReference>
<evidence type="ECO:0000256" key="5">
    <source>
        <dbReference type="ARBA" id="ARBA00023295"/>
    </source>
</evidence>
<dbReference type="CDD" id="cd06563">
    <property type="entry name" value="GH20_chitobiase-like"/>
    <property type="match status" value="1"/>
</dbReference>
<accession>A0A501W9G6</accession>
<feature type="domain" description="GH29D-like beta-sandwich" evidence="10">
    <location>
        <begin position="566"/>
        <end position="622"/>
    </location>
</feature>
<dbReference type="PANTHER" id="PTHR22600:SF57">
    <property type="entry name" value="BETA-N-ACETYLHEXOSAMINIDASE"/>
    <property type="match status" value="1"/>
</dbReference>
<dbReference type="InterPro" id="IPR025705">
    <property type="entry name" value="Beta_hexosaminidase_sua/sub"/>
</dbReference>
<evidence type="ECO:0000256" key="1">
    <source>
        <dbReference type="ARBA" id="ARBA00001231"/>
    </source>
</evidence>
<dbReference type="GO" id="GO:0016020">
    <property type="term" value="C:membrane"/>
    <property type="evidence" value="ECO:0007669"/>
    <property type="project" value="TreeGrafter"/>
</dbReference>
<comment type="catalytic activity">
    <reaction evidence="1">
        <text>Hydrolysis of terminal non-reducing N-acetyl-D-hexosamine residues in N-acetyl-beta-D-hexosaminides.</text>
        <dbReference type="EC" id="3.2.1.52"/>
    </reaction>
</comment>
<dbReference type="EC" id="3.2.1.52" evidence="3"/>
<evidence type="ECO:0000313" key="11">
    <source>
        <dbReference type="EMBL" id="TPE43921.1"/>
    </source>
</evidence>
<gene>
    <name evidence="11" type="ORF">FJM65_10880</name>
</gene>
<evidence type="ECO:0000259" key="9">
    <source>
        <dbReference type="Pfam" id="PF02838"/>
    </source>
</evidence>
<evidence type="ECO:0000256" key="6">
    <source>
        <dbReference type="PIRSR" id="PIRSR625705-1"/>
    </source>
</evidence>
<feature type="active site" description="Proton donor" evidence="6">
    <location>
        <position position="350"/>
    </location>
</feature>
<evidence type="ECO:0000259" key="8">
    <source>
        <dbReference type="Pfam" id="PF00728"/>
    </source>
</evidence>
<dbReference type="PANTHER" id="PTHR22600">
    <property type="entry name" value="BETA-HEXOSAMINIDASE"/>
    <property type="match status" value="1"/>
</dbReference>
<protein>
    <recommendedName>
        <fullName evidence="3">beta-N-acetylhexosaminidase</fullName>
        <ecNumber evidence="3">3.2.1.52</ecNumber>
    </recommendedName>
</protein>
<organism evidence="11 12">
    <name type="scientific">Pontibacter mangrovi</name>
    <dbReference type="NCBI Taxonomy" id="2589816"/>
    <lineage>
        <taxon>Bacteria</taxon>
        <taxon>Pseudomonadati</taxon>
        <taxon>Bacteroidota</taxon>
        <taxon>Cytophagia</taxon>
        <taxon>Cytophagales</taxon>
        <taxon>Hymenobacteraceae</taxon>
        <taxon>Pontibacter</taxon>
    </lineage>
</organism>
<dbReference type="InterPro" id="IPR017853">
    <property type="entry name" value="GH"/>
</dbReference>
<dbReference type="Gene3D" id="3.20.20.80">
    <property type="entry name" value="Glycosidases"/>
    <property type="match status" value="1"/>
</dbReference>
<dbReference type="GO" id="GO:0030203">
    <property type="term" value="P:glycosaminoglycan metabolic process"/>
    <property type="evidence" value="ECO:0007669"/>
    <property type="project" value="TreeGrafter"/>
</dbReference>
<dbReference type="InterPro" id="IPR059177">
    <property type="entry name" value="GH29D-like_dom"/>
</dbReference>
<reference evidence="11 12" key="1">
    <citation type="submission" date="2019-06" db="EMBL/GenBank/DDBJ databases">
        <title>A novel bacterium of genus Pontibacter, isolated from marine sediment.</title>
        <authorList>
            <person name="Huang H."/>
            <person name="Mo K."/>
            <person name="Hu Y."/>
        </authorList>
    </citation>
    <scope>NUCLEOTIDE SEQUENCE [LARGE SCALE GENOMIC DNA]</scope>
    <source>
        <strain evidence="11 12">HB172049</strain>
    </source>
</reference>
<dbReference type="Gene3D" id="3.30.379.10">
    <property type="entry name" value="Chitobiase/beta-hexosaminidase domain 2-like"/>
    <property type="match status" value="1"/>
</dbReference>
<sequence length="782" mass="87171">MRLKKTFAALAVSACVASGLLLSPTPAHAQATAAQQTISIIPKPVKLTQQNGSFTIGKETRIFVDPKNDELRKIGEYLAQNIKEKTGVQPAVEQKAPDKNSSNYLHLTLSTPIDTLGEEGYTLNVTPENVILAAKAPHGIFLGTQTIRQLLPAEPTKSPVALPALTVVDKPRYEWRGMHLDVARHFFPVEFVKEYIDYLAMHKMNTFHWHLTEDQGWRIEIKKYPELTQKGAWRDGTLIGHYSDQPHKFTNERYGGFYTQEQIKDVVKYAQERYITVVPEIEMPGHALAALTTYPELSCTGGPFEVEKKWGVFDDIFCAGNEQTFTFLENVLTEVMDLFPSKIIHIGGDEAPKTRWKECPKCQKRIADEGLKDEHELQSYFIQRMEKFLNAHGRTVIGWDEILEGGLAPNAYVMSWRGTEGGIAAAKQHHYVVMTPGSHVYFDHYQGDPSLEPTAIGGYTTLEKVYSFEPTPAELSGEEKKYILGAQANVWTEYIPTTDQVEYMIMPRMSALSEVLWTPAAKKDWDDFQTRMQQQYKRYEAMGVNYAHSTFNVNQDVAVDPAQAVATVALATGAKGTKIYYTLDGSEPTTSAQAYTAPFELKKSATVKAASFDDNGKQMGKVTSKDLNLHKAFAHTVELKNAPHKRYTAEGGLTLVDGQQAPKSFSGGHWLGFLGSDLEAVIDLKDKQRVGSITSTFLQNKGNGIQLPAEVEFAVSKNGKKYKTVKVISEMPDKPGVFKEELTAQLPDKKVRYIKVTAKNASHGDAQGKNAAWLFADEIVVE</sequence>
<feature type="chain" id="PRO_5021272249" description="beta-N-acetylhexosaminidase" evidence="7">
    <location>
        <begin position="30"/>
        <end position="782"/>
    </location>
</feature>
<evidence type="ECO:0000256" key="7">
    <source>
        <dbReference type="SAM" id="SignalP"/>
    </source>
</evidence>
<dbReference type="AlphaFoldDB" id="A0A501W9G6"/>
<dbReference type="Pfam" id="PF13290">
    <property type="entry name" value="CHB_HEX_C_1"/>
    <property type="match status" value="1"/>
</dbReference>
<keyword evidence="5" id="KW-0326">Glycosidase</keyword>
<keyword evidence="12" id="KW-1185">Reference proteome</keyword>
<name>A0A501W9G6_9BACT</name>
<dbReference type="Proteomes" id="UP000316727">
    <property type="component" value="Unassembled WGS sequence"/>
</dbReference>
<dbReference type="SUPFAM" id="SSF55545">
    <property type="entry name" value="beta-N-acetylhexosaminidase-like domain"/>
    <property type="match status" value="1"/>
</dbReference>
<dbReference type="Pfam" id="PF02838">
    <property type="entry name" value="Glyco_hydro_20b"/>
    <property type="match status" value="1"/>
</dbReference>
<dbReference type="InterPro" id="IPR029018">
    <property type="entry name" value="Hex-like_dom2"/>
</dbReference>
<dbReference type="EMBL" id="VFRQ01000005">
    <property type="protein sequence ID" value="TPE43921.1"/>
    <property type="molecule type" value="Genomic_DNA"/>
</dbReference>
<feature type="domain" description="Glycoside hydrolase family 20 catalytic" evidence="8">
    <location>
        <begin position="173"/>
        <end position="519"/>
    </location>
</feature>
<dbReference type="InterPro" id="IPR008979">
    <property type="entry name" value="Galactose-bd-like_sf"/>
</dbReference>
<dbReference type="Gene3D" id="2.60.120.260">
    <property type="entry name" value="Galactose-binding domain-like"/>
    <property type="match status" value="1"/>
</dbReference>
<dbReference type="SUPFAM" id="SSF51445">
    <property type="entry name" value="(Trans)glycosidases"/>
    <property type="match status" value="1"/>
</dbReference>
<dbReference type="InterPro" id="IPR015883">
    <property type="entry name" value="Glyco_hydro_20_cat"/>
</dbReference>